<dbReference type="PANTHER" id="PTHR10894:SF1">
    <property type="entry name" value="NUCLEOLAR PROTEIN 58"/>
    <property type="match status" value="1"/>
</dbReference>
<dbReference type="GO" id="GO:0032040">
    <property type="term" value="C:small-subunit processome"/>
    <property type="evidence" value="ECO:0007669"/>
    <property type="project" value="InterPro"/>
</dbReference>
<dbReference type="InterPro" id="IPR002687">
    <property type="entry name" value="Nop_dom"/>
</dbReference>
<dbReference type="RefSeq" id="XP_034014466.1">
    <property type="nucleotide sequence ID" value="XM_034159086.1"/>
</dbReference>
<accession>A0A642UX76</accession>
<dbReference type="PANTHER" id="PTHR10894">
    <property type="entry name" value="NUCLEOLAR PROTEIN 5 NUCLEOLAR PROTEIN NOP5 NOP58"/>
    <property type="match status" value="1"/>
</dbReference>
<organism evidence="11 12">
    <name type="scientific">Diutina rugosa</name>
    <name type="common">Yeast</name>
    <name type="synonym">Candida rugosa</name>
    <dbReference type="NCBI Taxonomy" id="5481"/>
    <lineage>
        <taxon>Eukaryota</taxon>
        <taxon>Fungi</taxon>
        <taxon>Dikarya</taxon>
        <taxon>Ascomycota</taxon>
        <taxon>Saccharomycotina</taxon>
        <taxon>Pichiomycetes</taxon>
        <taxon>Debaryomycetaceae</taxon>
        <taxon>Diutina</taxon>
    </lineage>
</organism>
<reference evidence="11 12" key="1">
    <citation type="submission" date="2019-07" db="EMBL/GenBank/DDBJ databases">
        <title>Genome assembly of two rare yeast pathogens: Diutina rugosa and Trichomonascus ciferrii.</title>
        <authorList>
            <person name="Mixao V."/>
            <person name="Saus E."/>
            <person name="Hansen A."/>
            <person name="Lass-Flor C."/>
            <person name="Gabaldon T."/>
        </authorList>
    </citation>
    <scope>NUCLEOTIDE SEQUENCE [LARGE SCALE GENOMIC DNA]</scope>
    <source>
        <strain evidence="11 12">CBS 613</strain>
    </source>
</reference>
<dbReference type="EMBL" id="SWFT01000027">
    <property type="protein sequence ID" value="KAA8907115.1"/>
    <property type="molecule type" value="Genomic_DNA"/>
</dbReference>
<keyword evidence="6" id="KW-0539">Nucleus</keyword>
<keyword evidence="5" id="KW-0698">rRNA processing</keyword>
<comment type="subcellular location">
    <subcellularLocation>
        <location evidence="1">Nucleus</location>
        <location evidence="1">Nucleolus</location>
    </subcellularLocation>
</comment>
<evidence type="ECO:0000256" key="4">
    <source>
        <dbReference type="ARBA" id="ARBA00022517"/>
    </source>
</evidence>
<evidence type="ECO:0000313" key="11">
    <source>
        <dbReference type="EMBL" id="KAA8907115.1"/>
    </source>
</evidence>
<dbReference type="InterPro" id="IPR045056">
    <property type="entry name" value="Nop56/Nop58"/>
</dbReference>
<dbReference type="InterPro" id="IPR042239">
    <property type="entry name" value="Nop_C"/>
</dbReference>
<evidence type="ECO:0000256" key="6">
    <source>
        <dbReference type="ARBA" id="ARBA00023242"/>
    </source>
</evidence>
<dbReference type="InterPro" id="IPR012976">
    <property type="entry name" value="NOSIC"/>
</dbReference>
<dbReference type="GO" id="GO:0030515">
    <property type="term" value="F:snoRNA binding"/>
    <property type="evidence" value="ECO:0007669"/>
    <property type="project" value="InterPro"/>
</dbReference>
<sequence>MAFVLAETAAGYALLKAADKKIHKSTSLVSDLATPEQVIQAFKVHRFQKFESAADALAQANAVIEGQCSSELQKFLEEAKPDKKATLIVSEAKLGNAINKLGLNFSVVADAACQDVHRAIKEFLPELLPGLDGSTLNQMSLGLAHSMGRHKLKFSADKVDVMIVQAIALLDDLDKELNTYAMRMKEWYGWHFPELAKLIVDSSAYAKIILTMGYRSNAADTDLSEILPEEQEEQVKTAAEVSMGTEITPEDLASIQELATQVVDFAAYREQLSNYLSSRMKAIAPNLTMLVGELVGARLIAHAGSLTSLAKAPASTIQILGAEKALFRALKTKHDTPKYGILYHASLVGQASGKNKGRIARVLAAKAACGVRYDSFAEERDDSGDFGVDLRGKVESRLSALEGKDLRTVKTSRQQQKIEISEARAYNADADAAMDSDDEEEPKKEVSKKRARDDSEDDEEEEKTVKKEKKEKKEKKDKKEKKEKKDKKEKKEKKDKKEKKEKKEKKDKKNKD</sequence>
<dbReference type="VEuPathDB" id="FungiDB:DIURU_000799"/>
<dbReference type="AlphaFoldDB" id="A0A642UX76"/>
<proteinExistence type="inferred from homology"/>
<dbReference type="GeneID" id="54779452"/>
<evidence type="ECO:0000256" key="2">
    <source>
        <dbReference type="ARBA" id="ARBA00009211"/>
    </source>
</evidence>
<keyword evidence="7" id="KW-0687">Ribonucleoprotein</keyword>
<dbReference type="PROSITE" id="PS51358">
    <property type="entry name" value="NOP"/>
    <property type="match status" value="1"/>
</dbReference>
<dbReference type="OrthoDB" id="6780543at2759"/>
<dbReference type="GO" id="GO:0031428">
    <property type="term" value="C:box C/D methylation guide snoRNP complex"/>
    <property type="evidence" value="ECO:0007669"/>
    <property type="project" value="InterPro"/>
</dbReference>
<evidence type="ECO:0000259" key="10">
    <source>
        <dbReference type="PROSITE" id="PS51358"/>
    </source>
</evidence>
<dbReference type="Pfam" id="PF01798">
    <property type="entry name" value="Nop"/>
    <property type="match status" value="1"/>
</dbReference>
<keyword evidence="4" id="KW-0690">Ribosome biogenesis</keyword>
<evidence type="ECO:0000256" key="7">
    <source>
        <dbReference type="ARBA" id="ARBA00023274"/>
    </source>
</evidence>
<dbReference type="Proteomes" id="UP000449547">
    <property type="component" value="Unassembled WGS sequence"/>
</dbReference>
<dbReference type="Pfam" id="PF08156">
    <property type="entry name" value="NOP5NT"/>
    <property type="match status" value="1"/>
</dbReference>
<dbReference type="GO" id="GO:0006364">
    <property type="term" value="P:rRNA processing"/>
    <property type="evidence" value="ECO:0007669"/>
    <property type="project" value="UniProtKB-KW"/>
</dbReference>
<dbReference type="FunFam" id="1.10.287.4070:FF:000001">
    <property type="entry name" value="Probable Nucleolar protein 58"/>
    <property type="match status" value="1"/>
</dbReference>
<evidence type="ECO:0000256" key="9">
    <source>
        <dbReference type="SAM" id="MobiDB-lite"/>
    </source>
</evidence>
<gene>
    <name evidence="11" type="ORF">DIURU_000799</name>
</gene>
<evidence type="ECO:0000256" key="1">
    <source>
        <dbReference type="ARBA" id="ARBA00004604"/>
    </source>
</evidence>
<dbReference type="OMA" id="MGMRSNW"/>
<evidence type="ECO:0000256" key="5">
    <source>
        <dbReference type="ARBA" id="ARBA00022552"/>
    </source>
</evidence>
<dbReference type="FunFam" id="1.10.246.90:FF:000003">
    <property type="entry name" value="Nucleolar protein 58"/>
    <property type="match status" value="1"/>
</dbReference>
<feature type="domain" description="Nop" evidence="10">
    <location>
        <begin position="283"/>
        <end position="403"/>
    </location>
</feature>
<evidence type="ECO:0000313" key="12">
    <source>
        <dbReference type="Proteomes" id="UP000449547"/>
    </source>
</evidence>
<protein>
    <recommendedName>
        <fullName evidence="3">Nucleolar protein 58</fullName>
    </recommendedName>
</protein>
<feature type="compositionally biased region" description="Basic residues" evidence="9">
    <location>
        <begin position="466"/>
        <end position="506"/>
    </location>
</feature>
<dbReference type="InterPro" id="IPR012974">
    <property type="entry name" value="NOP58/56_N"/>
</dbReference>
<dbReference type="Gene3D" id="1.10.287.4070">
    <property type="match status" value="1"/>
</dbReference>
<comment type="function">
    <text evidence="8">Required for pre-18S rRNA processing. May bind microtubules.</text>
</comment>
<keyword evidence="12" id="KW-1185">Reference proteome</keyword>
<dbReference type="Gene3D" id="1.10.246.90">
    <property type="entry name" value="Nop domain"/>
    <property type="match status" value="1"/>
</dbReference>
<evidence type="ECO:0000256" key="8">
    <source>
        <dbReference type="ARBA" id="ARBA00024837"/>
    </source>
</evidence>
<comment type="similarity">
    <text evidence="2">Belongs to the NOP5/NOP56 family.</text>
</comment>
<name>A0A642UX76_DIURU</name>
<evidence type="ECO:0000256" key="3">
    <source>
        <dbReference type="ARBA" id="ARBA00020379"/>
    </source>
</evidence>
<dbReference type="SMART" id="SM00931">
    <property type="entry name" value="NOSIC"/>
    <property type="match status" value="1"/>
</dbReference>
<comment type="caution">
    <text evidence="11">The sequence shown here is derived from an EMBL/GenBank/DDBJ whole genome shotgun (WGS) entry which is preliminary data.</text>
</comment>
<dbReference type="InterPro" id="IPR036070">
    <property type="entry name" value="Nop_dom_sf"/>
</dbReference>
<dbReference type="SUPFAM" id="SSF89124">
    <property type="entry name" value="Nop domain"/>
    <property type="match status" value="1"/>
</dbReference>
<feature type="region of interest" description="Disordered" evidence="9">
    <location>
        <begin position="411"/>
        <end position="512"/>
    </location>
</feature>